<dbReference type="AlphaFoldDB" id="A0A5C6D4C0"/>
<evidence type="ECO:0000259" key="1">
    <source>
        <dbReference type="Pfam" id="PF02655"/>
    </source>
</evidence>
<sequence length="356" mass="38619">MTTRPTIAVVGASARAAAFSLLRAGFQAVTADLFADADLRRACPAERVTNYPHDLADYLARTECDGWIYTGALENYPDLVDQMAAMRPLRGNSGSVLRAIRNLLLLQATLKDVGLDFPETFACSGQSPGAGDWLHKTGLGASGSGVCEFDSLNLPTEGYWQRRISGVSCSAIYLASSQTCKLLGITRQLVGEQWTGARQFQYCGTIAPWELPSQAVAQLHRIGDVVSKEFELRDLFGVDFVFDGKVVWPVEVNPRTTAAVEAVERATESQLLCGKAILYAKYPLAISPTSSDRLLHRCGTLEHPRLADIPNAHAEVAPGEPMLTVLVDGVSVADVESKLRQQVAKLEIELYGCMTQ</sequence>
<accession>A0A5C6D4C0</accession>
<dbReference type="OrthoDB" id="1804072at2"/>
<dbReference type="SUPFAM" id="SSF56059">
    <property type="entry name" value="Glutathione synthetase ATP-binding domain-like"/>
    <property type="match status" value="1"/>
</dbReference>
<gene>
    <name evidence="2" type="ORF">Pla144_08820</name>
</gene>
<keyword evidence="3" id="KW-1185">Reference proteome</keyword>
<dbReference type="Proteomes" id="UP000318437">
    <property type="component" value="Unassembled WGS sequence"/>
</dbReference>
<name>A0A5C6D4C0_9BACT</name>
<feature type="domain" description="ATP-grasp fold PylC-type" evidence="1">
    <location>
        <begin position="105"/>
        <end position="258"/>
    </location>
</feature>
<protein>
    <submittedName>
        <fullName evidence="2">ATP-grasp domain protein</fullName>
    </submittedName>
</protein>
<evidence type="ECO:0000313" key="3">
    <source>
        <dbReference type="Proteomes" id="UP000318437"/>
    </source>
</evidence>
<dbReference type="GO" id="GO:0005524">
    <property type="term" value="F:ATP binding"/>
    <property type="evidence" value="ECO:0007669"/>
    <property type="project" value="InterPro"/>
</dbReference>
<reference evidence="2 3" key="1">
    <citation type="submission" date="2019-02" db="EMBL/GenBank/DDBJ databases">
        <title>Deep-cultivation of Planctomycetes and their phenomic and genomic characterization uncovers novel biology.</title>
        <authorList>
            <person name="Wiegand S."/>
            <person name="Jogler M."/>
            <person name="Boedeker C."/>
            <person name="Pinto D."/>
            <person name="Vollmers J."/>
            <person name="Rivas-Marin E."/>
            <person name="Kohn T."/>
            <person name="Peeters S.H."/>
            <person name="Heuer A."/>
            <person name="Rast P."/>
            <person name="Oberbeckmann S."/>
            <person name="Bunk B."/>
            <person name="Jeske O."/>
            <person name="Meyerdierks A."/>
            <person name="Storesund J.E."/>
            <person name="Kallscheuer N."/>
            <person name="Luecker S."/>
            <person name="Lage O.M."/>
            <person name="Pohl T."/>
            <person name="Merkel B.J."/>
            <person name="Hornburger P."/>
            <person name="Mueller R.-W."/>
            <person name="Bruemmer F."/>
            <person name="Labrenz M."/>
            <person name="Spormann A.M."/>
            <person name="Op Den Camp H."/>
            <person name="Overmann J."/>
            <person name="Amann R."/>
            <person name="Jetten M.S.M."/>
            <person name="Mascher T."/>
            <person name="Medema M.H."/>
            <person name="Devos D.P."/>
            <person name="Kaster A.-K."/>
            <person name="Ovreas L."/>
            <person name="Rohde M."/>
            <person name="Galperin M.Y."/>
            <person name="Jogler C."/>
        </authorList>
    </citation>
    <scope>NUCLEOTIDE SEQUENCE [LARGE SCALE GENOMIC DNA]</scope>
    <source>
        <strain evidence="2 3">Pla144</strain>
    </source>
</reference>
<organism evidence="2 3">
    <name type="scientific">Bythopirellula polymerisocia</name>
    <dbReference type="NCBI Taxonomy" id="2528003"/>
    <lineage>
        <taxon>Bacteria</taxon>
        <taxon>Pseudomonadati</taxon>
        <taxon>Planctomycetota</taxon>
        <taxon>Planctomycetia</taxon>
        <taxon>Pirellulales</taxon>
        <taxon>Lacipirellulaceae</taxon>
        <taxon>Bythopirellula</taxon>
    </lineage>
</organism>
<dbReference type="GO" id="GO:0046872">
    <property type="term" value="F:metal ion binding"/>
    <property type="evidence" value="ECO:0007669"/>
    <property type="project" value="InterPro"/>
</dbReference>
<dbReference type="Gene3D" id="3.30.470.20">
    <property type="entry name" value="ATP-grasp fold, B domain"/>
    <property type="match status" value="1"/>
</dbReference>
<proteinExistence type="predicted"/>
<comment type="caution">
    <text evidence="2">The sequence shown here is derived from an EMBL/GenBank/DDBJ whole genome shotgun (WGS) entry which is preliminary data.</text>
</comment>
<evidence type="ECO:0000313" key="2">
    <source>
        <dbReference type="EMBL" id="TWU30096.1"/>
    </source>
</evidence>
<dbReference type="RefSeq" id="WP_146448030.1">
    <property type="nucleotide sequence ID" value="NZ_SJPS01000001.1"/>
</dbReference>
<dbReference type="InterPro" id="IPR003806">
    <property type="entry name" value="ATP-grasp_PylC-type"/>
</dbReference>
<dbReference type="EMBL" id="SJPS01000001">
    <property type="protein sequence ID" value="TWU30096.1"/>
    <property type="molecule type" value="Genomic_DNA"/>
</dbReference>
<dbReference type="Pfam" id="PF02655">
    <property type="entry name" value="ATP-grasp_3"/>
    <property type="match status" value="1"/>
</dbReference>